<feature type="compositionally biased region" description="Low complexity" evidence="2">
    <location>
        <begin position="1"/>
        <end position="15"/>
    </location>
</feature>
<dbReference type="AlphaFoldDB" id="A0AAD9LXN8"/>
<evidence type="ECO:0000313" key="4">
    <source>
        <dbReference type="Proteomes" id="UP001232148"/>
    </source>
</evidence>
<gene>
    <name evidence="3" type="ORF">LX32DRAFT_643427</name>
</gene>
<dbReference type="CDD" id="cd02440">
    <property type="entry name" value="AdoMet_MTases"/>
    <property type="match status" value="1"/>
</dbReference>
<evidence type="ECO:0000256" key="1">
    <source>
        <dbReference type="ARBA" id="ARBA00038158"/>
    </source>
</evidence>
<dbReference type="SUPFAM" id="SSF53335">
    <property type="entry name" value="S-adenosyl-L-methionine-dependent methyltransferases"/>
    <property type="match status" value="1"/>
</dbReference>
<evidence type="ECO:0000256" key="2">
    <source>
        <dbReference type="SAM" id="MobiDB-lite"/>
    </source>
</evidence>
<name>A0AAD9LXN8_9PEZI</name>
<feature type="region of interest" description="Disordered" evidence="2">
    <location>
        <begin position="1"/>
        <end position="32"/>
    </location>
</feature>
<dbReference type="Pfam" id="PF13489">
    <property type="entry name" value="Methyltransf_23"/>
    <property type="match status" value="1"/>
</dbReference>
<protein>
    <submittedName>
        <fullName evidence="3">Methyltransferase domain-containing protein</fullName>
    </submittedName>
</protein>
<dbReference type="GO" id="GO:0008168">
    <property type="term" value="F:methyltransferase activity"/>
    <property type="evidence" value="ECO:0007669"/>
    <property type="project" value="UniProtKB-KW"/>
</dbReference>
<dbReference type="GO" id="GO:0032259">
    <property type="term" value="P:methylation"/>
    <property type="evidence" value="ECO:0007669"/>
    <property type="project" value="UniProtKB-KW"/>
</dbReference>
<comment type="caution">
    <text evidence="3">The sequence shown here is derived from an EMBL/GenBank/DDBJ whole genome shotgun (WGS) entry which is preliminary data.</text>
</comment>
<accession>A0AAD9LXN8</accession>
<dbReference type="InterPro" id="IPR029063">
    <property type="entry name" value="SAM-dependent_MTases_sf"/>
</dbReference>
<proteinExistence type="inferred from homology"/>
<dbReference type="PANTHER" id="PTHR43591:SF10">
    <property type="entry name" value="ABC TRANSMEMBRANE TYPE-1 DOMAIN-CONTAINING PROTEIN-RELATED"/>
    <property type="match status" value="1"/>
</dbReference>
<sequence length="361" mass="40256">MADPAGSPSAAAVPARLATVSPAGEGSPEPELEPAVIEVGDADELDETASTIDERISTYTASLSSSVLDYPTENGRRYHAFRAGSYYGPNDEIEQDRLDFHHAMILKAIGTKPFLSPIDEGKTHRILDIGTGTGIWAIEVGELLPSSEIIGNDLSANQPNWVPPNVKFEIDDVESPWVNPRKFDFIFCRYMVGAIADWPKLMDSIYENTNPGGWVEFQDYDLLYTSDDGSLTEEHETMKWDRLFLEACDKMGRDARPGPKLKDWVGDAGFVNIAHKRYIMPIGPWPKDPYYKDIGMCNLIQILNGLEAFTLRIFCGVLGWTRDEVLVMLAMVRNELKSGAFHAKYDFHVVYAQKPKATDEA</sequence>
<keyword evidence="4" id="KW-1185">Reference proteome</keyword>
<comment type="similarity">
    <text evidence="1">Belongs to the methyltransferase superfamily. LaeA methyltransferase family.</text>
</comment>
<dbReference type="Proteomes" id="UP001232148">
    <property type="component" value="Unassembled WGS sequence"/>
</dbReference>
<dbReference type="EMBL" id="MU842958">
    <property type="protein sequence ID" value="KAK2024642.1"/>
    <property type="molecule type" value="Genomic_DNA"/>
</dbReference>
<keyword evidence="3" id="KW-0489">Methyltransferase</keyword>
<reference evidence="3" key="1">
    <citation type="submission" date="2021-06" db="EMBL/GenBank/DDBJ databases">
        <title>Comparative genomics, transcriptomics and evolutionary studies reveal genomic signatures of adaptation to plant cell wall in hemibiotrophic fungi.</title>
        <authorList>
            <consortium name="DOE Joint Genome Institute"/>
            <person name="Baroncelli R."/>
            <person name="Diaz J.F."/>
            <person name="Benocci T."/>
            <person name="Peng M."/>
            <person name="Battaglia E."/>
            <person name="Haridas S."/>
            <person name="Andreopoulos W."/>
            <person name="Labutti K."/>
            <person name="Pangilinan J."/>
            <person name="Floch G.L."/>
            <person name="Makela M.R."/>
            <person name="Henrissat B."/>
            <person name="Grigoriev I.V."/>
            <person name="Crouch J.A."/>
            <person name="De Vries R.P."/>
            <person name="Sukno S.A."/>
            <person name="Thon M.R."/>
        </authorList>
    </citation>
    <scope>NUCLEOTIDE SEQUENCE</scope>
    <source>
        <strain evidence="3">MAFF235873</strain>
    </source>
</reference>
<evidence type="ECO:0000313" key="3">
    <source>
        <dbReference type="EMBL" id="KAK2024642.1"/>
    </source>
</evidence>
<dbReference type="Gene3D" id="3.40.50.150">
    <property type="entry name" value="Vaccinia Virus protein VP39"/>
    <property type="match status" value="1"/>
</dbReference>
<keyword evidence="3" id="KW-0808">Transferase</keyword>
<organism evidence="3 4">
    <name type="scientific">Colletotrichum zoysiae</name>
    <dbReference type="NCBI Taxonomy" id="1216348"/>
    <lineage>
        <taxon>Eukaryota</taxon>
        <taxon>Fungi</taxon>
        <taxon>Dikarya</taxon>
        <taxon>Ascomycota</taxon>
        <taxon>Pezizomycotina</taxon>
        <taxon>Sordariomycetes</taxon>
        <taxon>Hypocreomycetidae</taxon>
        <taxon>Glomerellales</taxon>
        <taxon>Glomerellaceae</taxon>
        <taxon>Colletotrichum</taxon>
        <taxon>Colletotrichum graminicola species complex</taxon>
    </lineage>
</organism>
<dbReference type="PANTHER" id="PTHR43591">
    <property type="entry name" value="METHYLTRANSFERASE"/>
    <property type="match status" value="1"/>
</dbReference>